<dbReference type="SUPFAM" id="SSF50156">
    <property type="entry name" value="PDZ domain-like"/>
    <property type="match status" value="1"/>
</dbReference>
<dbReference type="Gene3D" id="2.30.42.10">
    <property type="match status" value="1"/>
</dbReference>
<accession>A0A1G1X260</accession>
<dbReference type="NCBIfam" id="TIGR00225">
    <property type="entry name" value="prc"/>
    <property type="match status" value="1"/>
</dbReference>
<evidence type="ECO:0000256" key="2">
    <source>
        <dbReference type="ARBA" id="ARBA00022670"/>
    </source>
</evidence>
<dbReference type="CDD" id="cd06782">
    <property type="entry name" value="cpPDZ_CPP-like"/>
    <property type="match status" value="1"/>
</dbReference>
<reference evidence="7 8" key="1">
    <citation type="journal article" date="2016" name="Nat. Commun.">
        <title>Thousands of microbial genomes shed light on interconnected biogeochemical processes in an aquifer system.</title>
        <authorList>
            <person name="Anantharaman K."/>
            <person name="Brown C.T."/>
            <person name="Hug L.A."/>
            <person name="Sharon I."/>
            <person name="Castelle C.J."/>
            <person name="Probst A.J."/>
            <person name="Thomas B.C."/>
            <person name="Singh A."/>
            <person name="Wilkins M.J."/>
            <person name="Karaoz U."/>
            <person name="Brodie E.L."/>
            <person name="Williams K.H."/>
            <person name="Hubbard S.S."/>
            <person name="Banfield J.F."/>
        </authorList>
    </citation>
    <scope>NUCLEOTIDE SEQUENCE [LARGE SCALE GENOMIC DNA]</scope>
</reference>
<proteinExistence type="inferred from homology"/>
<dbReference type="PROSITE" id="PS50106">
    <property type="entry name" value="PDZ"/>
    <property type="match status" value="1"/>
</dbReference>
<dbReference type="InterPro" id="IPR004447">
    <property type="entry name" value="Peptidase_S41A"/>
</dbReference>
<gene>
    <name evidence="7" type="ORF">A3D99_02135</name>
</gene>
<dbReference type="GO" id="GO:0006508">
    <property type="term" value="P:proteolysis"/>
    <property type="evidence" value="ECO:0007669"/>
    <property type="project" value="UniProtKB-KW"/>
</dbReference>
<dbReference type="InterPro" id="IPR001478">
    <property type="entry name" value="PDZ"/>
</dbReference>
<dbReference type="PANTHER" id="PTHR32060">
    <property type="entry name" value="TAIL-SPECIFIC PROTEASE"/>
    <property type="match status" value="1"/>
</dbReference>
<feature type="domain" description="PDZ" evidence="6">
    <location>
        <begin position="92"/>
        <end position="161"/>
    </location>
</feature>
<dbReference type="InterPro" id="IPR005151">
    <property type="entry name" value="Tail-specific_protease"/>
</dbReference>
<protein>
    <recommendedName>
        <fullName evidence="6">PDZ domain-containing protein</fullName>
    </recommendedName>
</protein>
<evidence type="ECO:0000256" key="3">
    <source>
        <dbReference type="ARBA" id="ARBA00022801"/>
    </source>
</evidence>
<dbReference type="Pfam" id="PF17820">
    <property type="entry name" value="PDZ_6"/>
    <property type="match status" value="1"/>
</dbReference>
<dbReference type="Proteomes" id="UP000177528">
    <property type="component" value="Unassembled WGS sequence"/>
</dbReference>
<dbReference type="InterPro" id="IPR036034">
    <property type="entry name" value="PDZ_sf"/>
</dbReference>
<dbReference type="GO" id="GO:0008236">
    <property type="term" value="F:serine-type peptidase activity"/>
    <property type="evidence" value="ECO:0007669"/>
    <property type="project" value="UniProtKB-KW"/>
</dbReference>
<keyword evidence="2 5" id="KW-0645">Protease</keyword>
<dbReference type="InterPro" id="IPR029045">
    <property type="entry name" value="ClpP/crotonase-like_dom_sf"/>
</dbReference>
<dbReference type="FunFam" id="2.30.42.10:FF:000063">
    <property type="entry name" value="Peptidase, S41 family"/>
    <property type="match status" value="1"/>
</dbReference>
<dbReference type="Gene3D" id="3.90.226.10">
    <property type="entry name" value="2-enoyl-CoA Hydratase, Chain A, domain 1"/>
    <property type="match status" value="1"/>
</dbReference>
<keyword evidence="4 5" id="KW-0720">Serine protease</keyword>
<dbReference type="Gene3D" id="3.30.750.44">
    <property type="match status" value="1"/>
</dbReference>
<name>A0A1G1X260_9BACT</name>
<dbReference type="Pfam" id="PF03572">
    <property type="entry name" value="Peptidase_S41"/>
    <property type="match status" value="1"/>
</dbReference>
<evidence type="ECO:0000256" key="4">
    <source>
        <dbReference type="ARBA" id="ARBA00022825"/>
    </source>
</evidence>
<dbReference type="CDD" id="cd07560">
    <property type="entry name" value="Peptidase_S41_CPP"/>
    <property type="match status" value="1"/>
</dbReference>
<dbReference type="GO" id="GO:0030288">
    <property type="term" value="C:outer membrane-bounded periplasmic space"/>
    <property type="evidence" value="ECO:0007669"/>
    <property type="project" value="TreeGrafter"/>
</dbReference>
<organism evidence="7 8">
    <name type="scientific">Candidatus Andersenbacteria bacterium RIFCSPHIGHO2_12_FULL_45_11</name>
    <dbReference type="NCBI Taxonomy" id="1797281"/>
    <lineage>
        <taxon>Bacteria</taxon>
        <taxon>Candidatus Anderseniibacteriota</taxon>
    </lineage>
</organism>
<dbReference type="GO" id="GO:0004175">
    <property type="term" value="F:endopeptidase activity"/>
    <property type="evidence" value="ECO:0007669"/>
    <property type="project" value="TreeGrafter"/>
</dbReference>
<dbReference type="InterPro" id="IPR041489">
    <property type="entry name" value="PDZ_6"/>
</dbReference>
<evidence type="ECO:0000313" key="7">
    <source>
        <dbReference type="EMBL" id="OGY34034.1"/>
    </source>
</evidence>
<dbReference type="GO" id="GO:0007165">
    <property type="term" value="P:signal transduction"/>
    <property type="evidence" value="ECO:0007669"/>
    <property type="project" value="TreeGrafter"/>
</dbReference>
<dbReference type="PANTHER" id="PTHR32060:SF30">
    <property type="entry name" value="CARBOXY-TERMINAL PROCESSING PROTEASE CTPA"/>
    <property type="match status" value="1"/>
</dbReference>
<keyword evidence="3 5" id="KW-0378">Hydrolase</keyword>
<evidence type="ECO:0000313" key="8">
    <source>
        <dbReference type="Proteomes" id="UP000177528"/>
    </source>
</evidence>
<comment type="caution">
    <text evidence="7">The sequence shown here is derived from an EMBL/GenBank/DDBJ whole genome shotgun (WGS) entry which is preliminary data.</text>
</comment>
<dbReference type="SMART" id="SM00228">
    <property type="entry name" value="PDZ"/>
    <property type="match status" value="1"/>
</dbReference>
<dbReference type="EMBL" id="MHHR01000023">
    <property type="protein sequence ID" value="OGY34034.1"/>
    <property type="molecule type" value="Genomic_DNA"/>
</dbReference>
<evidence type="ECO:0000256" key="5">
    <source>
        <dbReference type="RuleBase" id="RU004404"/>
    </source>
</evidence>
<evidence type="ECO:0000256" key="1">
    <source>
        <dbReference type="ARBA" id="ARBA00009179"/>
    </source>
</evidence>
<comment type="similarity">
    <text evidence="1 5">Belongs to the peptidase S41A family.</text>
</comment>
<dbReference type="SMART" id="SM00245">
    <property type="entry name" value="TSPc"/>
    <property type="match status" value="1"/>
</dbReference>
<dbReference type="AlphaFoldDB" id="A0A1G1X260"/>
<sequence length="387" mass="41094">MMLVSKNTLTIIICVAIGIAIGMSVARPTPFVSDPIFEKDAFIFAPFSEAKKVLQDQFIGTLDDRQLSYGAVEGMVRAAGDPYTGFSDPEETKQFKDTLKGSFSGIGAEMGIDGGLIVVIAPLVGSPAEKAGIQAGDIIVAIDGKELTEDTSLDDAVRMIRGQKGTQVKITVIHSDAREKADITITRDDIEVQSVKSETKDGIAHISISSFNGDTSVKFAKAARDAKKAGVNGIILDVRRNPGGYLDAAVDIASEFLEPNATVVIEKGKTESTHRAKRTGSLRGIPTVVLINESSASASEILAGALEDNLGTAIIGVKSFGKGSVQDVVDLSDGSSLRVTIAKWFTPKGTSIADEGIHPTIEVKDNDDTPEDEQLQRAMEELKKSIK</sequence>
<dbReference type="SUPFAM" id="SSF52096">
    <property type="entry name" value="ClpP/crotonase"/>
    <property type="match status" value="1"/>
</dbReference>
<evidence type="ECO:0000259" key="6">
    <source>
        <dbReference type="PROSITE" id="PS50106"/>
    </source>
</evidence>